<evidence type="ECO:0000256" key="1">
    <source>
        <dbReference type="SAM" id="MobiDB-lite"/>
    </source>
</evidence>
<organism evidence="2 3">
    <name type="scientific">Pseudoclavibacter helvolus</name>
    <dbReference type="NCBI Taxonomy" id="255205"/>
    <lineage>
        <taxon>Bacteria</taxon>
        <taxon>Bacillati</taxon>
        <taxon>Actinomycetota</taxon>
        <taxon>Actinomycetes</taxon>
        <taxon>Micrococcales</taxon>
        <taxon>Microbacteriaceae</taxon>
        <taxon>Pseudoclavibacter</taxon>
    </lineage>
</organism>
<dbReference type="AlphaFoldDB" id="A0A7W4YH47"/>
<feature type="compositionally biased region" description="Low complexity" evidence="1">
    <location>
        <begin position="78"/>
        <end position="95"/>
    </location>
</feature>
<keyword evidence="3" id="KW-1185">Reference proteome</keyword>
<proteinExistence type="predicted"/>
<evidence type="ECO:0000313" key="2">
    <source>
        <dbReference type="EMBL" id="MBB2959418.1"/>
    </source>
</evidence>
<protein>
    <submittedName>
        <fullName evidence="2">Uncharacterized protein</fullName>
    </submittedName>
</protein>
<feature type="region of interest" description="Disordered" evidence="1">
    <location>
        <begin position="71"/>
        <end position="134"/>
    </location>
</feature>
<comment type="caution">
    <text evidence="2">The sequence shown here is derived from an EMBL/GenBank/DDBJ whole genome shotgun (WGS) entry which is preliminary data.</text>
</comment>
<sequence length="134" mass="13560">MIAAACATDITPDATARDTSAYAAGIGSPEKLIRPRVASATFTSVFASTGITPSTCSNIAGKFRNPAFRATVSDRGVSPSRRSNSPATSTSAASSTRRRATNSCTITTISASGTPESCARASRSASTTAVSCDD</sequence>
<evidence type="ECO:0000313" key="3">
    <source>
        <dbReference type="Proteomes" id="UP000545286"/>
    </source>
</evidence>
<name>A0A7W4YH47_9MICO</name>
<reference evidence="2 3" key="1">
    <citation type="submission" date="2020-08" db="EMBL/GenBank/DDBJ databases">
        <title>Sequencing the genomes of 1000 actinobacteria strains.</title>
        <authorList>
            <person name="Klenk H.-P."/>
        </authorList>
    </citation>
    <scope>NUCLEOTIDE SEQUENCE [LARGE SCALE GENOMIC DNA]</scope>
    <source>
        <strain evidence="2 3">DSM 20419</strain>
    </source>
</reference>
<dbReference type="EMBL" id="JACHWJ010000008">
    <property type="protein sequence ID" value="MBB2959418.1"/>
    <property type="molecule type" value="Genomic_DNA"/>
</dbReference>
<dbReference type="Proteomes" id="UP000545286">
    <property type="component" value="Unassembled WGS sequence"/>
</dbReference>
<accession>A0A7W4YH47</accession>
<feature type="compositionally biased region" description="Low complexity" evidence="1">
    <location>
        <begin position="117"/>
        <end position="134"/>
    </location>
</feature>
<gene>
    <name evidence="2" type="ORF">FHX72_003583</name>
</gene>
<feature type="compositionally biased region" description="Polar residues" evidence="1">
    <location>
        <begin position="104"/>
        <end position="115"/>
    </location>
</feature>